<dbReference type="SUPFAM" id="SSF52540">
    <property type="entry name" value="P-loop containing nucleoside triphosphate hydrolases"/>
    <property type="match status" value="2"/>
</dbReference>
<dbReference type="Proteomes" id="UP001595916">
    <property type="component" value="Unassembled WGS sequence"/>
</dbReference>
<name>A0ABV9QMF9_9FIRM</name>
<sequence>MGEVLLQAKNVGKHFDGNVVLKDVNFDIKPGEILGLVGENGAGKSTLMNIIFGMSVIADTGGFDGEILFDNKKINFKSPIDALNAGIGMVHQEFNLIPGFTVSENITLNMEKTNPSVISKVFGKKYESIDTKANLVISGESLDTLGVEINPNSLTSEMPVGHKQFIEIAREMTRKDVKLLIMDEPTAVLTETEADILIHSLKKVSSMGISIIFISHRLREILTLCDKVVILRDGIVVENKPSSEMTVEEIAQKMVGREEGEKKKKSSSERAQISDEDHIMEIEHLWVDMPGEQVSDVNLKVKRGEILGIAGLAGQGKLGIPNGILGTYPVGGKVVFNNSELKLGDTFDILKRKIAFVSEDRRGVGLLLEEPIYWNIAFNAMQIQDKFIKKIVGLKFRDEVAMKSLAKDYIDKLAIKTTGPGQKAQNLSGGNQQKVCLAKAFAMEPELLFVSEPTRGIDIGAKELVLDAIKQTNVEDKTTVVMVSSELEELRSICDRIAVICEGKIAGILSPNDPAEKFGLLMSGESVQGGSENAN</sequence>
<evidence type="ECO:0000256" key="2">
    <source>
        <dbReference type="ARBA" id="ARBA00022840"/>
    </source>
</evidence>
<evidence type="ECO:0000313" key="5">
    <source>
        <dbReference type="Proteomes" id="UP001595916"/>
    </source>
</evidence>
<feature type="domain" description="ABC transporter" evidence="3">
    <location>
        <begin position="273"/>
        <end position="527"/>
    </location>
</feature>
<dbReference type="SMART" id="SM00382">
    <property type="entry name" value="AAA"/>
    <property type="match status" value="2"/>
</dbReference>
<protein>
    <submittedName>
        <fullName evidence="4">Sugar ABC transporter ATP-binding protein</fullName>
    </submittedName>
</protein>
<dbReference type="InterPro" id="IPR050107">
    <property type="entry name" value="ABC_carbohydrate_import_ATPase"/>
</dbReference>
<keyword evidence="1" id="KW-0547">Nucleotide-binding</keyword>
<dbReference type="InterPro" id="IPR003439">
    <property type="entry name" value="ABC_transporter-like_ATP-bd"/>
</dbReference>
<dbReference type="CDD" id="cd03216">
    <property type="entry name" value="ABC_Carb_Monos_I"/>
    <property type="match status" value="1"/>
</dbReference>
<organism evidence="4 5">
    <name type="scientific">Filifactor villosus</name>
    <dbReference type="NCBI Taxonomy" id="29374"/>
    <lineage>
        <taxon>Bacteria</taxon>
        <taxon>Bacillati</taxon>
        <taxon>Bacillota</taxon>
        <taxon>Clostridia</taxon>
        <taxon>Peptostreptococcales</taxon>
        <taxon>Filifactoraceae</taxon>
        <taxon>Filifactor</taxon>
    </lineage>
</organism>
<feature type="domain" description="ABC transporter" evidence="3">
    <location>
        <begin position="6"/>
        <end position="258"/>
    </location>
</feature>
<evidence type="ECO:0000313" key="4">
    <source>
        <dbReference type="EMBL" id="MFC4805089.1"/>
    </source>
</evidence>
<dbReference type="PROSITE" id="PS00211">
    <property type="entry name" value="ABC_TRANSPORTER_1"/>
    <property type="match status" value="1"/>
</dbReference>
<dbReference type="PROSITE" id="PS50893">
    <property type="entry name" value="ABC_TRANSPORTER_2"/>
    <property type="match status" value="2"/>
</dbReference>
<dbReference type="CDD" id="cd03215">
    <property type="entry name" value="ABC_Carb_Monos_II"/>
    <property type="match status" value="1"/>
</dbReference>
<comment type="caution">
    <text evidence="4">The sequence shown here is derived from an EMBL/GenBank/DDBJ whole genome shotgun (WGS) entry which is preliminary data.</text>
</comment>
<proteinExistence type="predicted"/>
<reference evidence="5" key="1">
    <citation type="journal article" date="2019" name="Int. J. Syst. Evol. Microbiol.">
        <title>The Global Catalogue of Microorganisms (GCM) 10K type strain sequencing project: providing services to taxonomists for standard genome sequencing and annotation.</title>
        <authorList>
            <consortium name="The Broad Institute Genomics Platform"/>
            <consortium name="The Broad Institute Genome Sequencing Center for Infectious Disease"/>
            <person name="Wu L."/>
            <person name="Ma J."/>
        </authorList>
    </citation>
    <scope>NUCLEOTIDE SEQUENCE [LARGE SCALE GENOMIC DNA]</scope>
    <source>
        <strain evidence="5">CCUG 46385</strain>
    </source>
</reference>
<dbReference type="InterPro" id="IPR003593">
    <property type="entry name" value="AAA+_ATPase"/>
</dbReference>
<dbReference type="PANTHER" id="PTHR43790:SF4">
    <property type="entry name" value="GUANOSINE IMPORT ATP-BINDING PROTEIN NUPO"/>
    <property type="match status" value="1"/>
</dbReference>
<evidence type="ECO:0000256" key="1">
    <source>
        <dbReference type="ARBA" id="ARBA00022741"/>
    </source>
</evidence>
<dbReference type="InterPro" id="IPR017871">
    <property type="entry name" value="ABC_transporter-like_CS"/>
</dbReference>
<dbReference type="InterPro" id="IPR027417">
    <property type="entry name" value="P-loop_NTPase"/>
</dbReference>
<dbReference type="RefSeq" id="WP_379788627.1">
    <property type="nucleotide sequence ID" value="NZ_JBHSHL010000033.1"/>
</dbReference>
<dbReference type="EMBL" id="JBHSHL010000033">
    <property type="protein sequence ID" value="MFC4805089.1"/>
    <property type="molecule type" value="Genomic_DNA"/>
</dbReference>
<dbReference type="Gene3D" id="3.40.50.300">
    <property type="entry name" value="P-loop containing nucleotide triphosphate hydrolases"/>
    <property type="match status" value="2"/>
</dbReference>
<keyword evidence="5" id="KW-1185">Reference proteome</keyword>
<evidence type="ECO:0000259" key="3">
    <source>
        <dbReference type="PROSITE" id="PS50893"/>
    </source>
</evidence>
<dbReference type="Pfam" id="PF00005">
    <property type="entry name" value="ABC_tran"/>
    <property type="match status" value="2"/>
</dbReference>
<keyword evidence="2 4" id="KW-0067">ATP-binding</keyword>
<gene>
    <name evidence="4" type="ORF">ACFO4R_08335</name>
</gene>
<dbReference type="GO" id="GO:0005524">
    <property type="term" value="F:ATP binding"/>
    <property type="evidence" value="ECO:0007669"/>
    <property type="project" value="UniProtKB-KW"/>
</dbReference>
<accession>A0ABV9QMF9</accession>
<dbReference type="PANTHER" id="PTHR43790">
    <property type="entry name" value="CARBOHYDRATE TRANSPORT ATP-BINDING PROTEIN MG119-RELATED"/>
    <property type="match status" value="1"/>
</dbReference>